<name>A0A9J5ZW93_SOLCO</name>
<dbReference type="EMBL" id="JACXVP010000003">
    <property type="protein sequence ID" value="KAG5616234.1"/>
    <property type="molecule type" value="Genomic_DNA"/>
</dbReference>
<gene>
    <name evidence="4" type="ORF">H5410_016058</name>
</gene>
<feature type="domain" description="DUF7588" evidence="2">
    <location>
        <begin position="325"/>
        <end position="387"/>
    </location>
</feature>
<dbReference type="InterPro" id="IPR056010">
    <property type="entry name" value="DUF7588"/>
</dbReference>
<sequence length="762" mass="88128">MRSEASEDMHEAQQIEEEEPADALKKAETLLNFLIKTTKQSLALNSSEQTIPLLNKRDIELYRSQYKFLHIGMVQIIFKPLTLKGLPETFLAALRDVRNLNFRQSLMGSIESTVAYGPIYFNAQPNFQLSLTNSNILDALTLNVKTHGYNYAVGSELICLYYRIYFKLLATLNPRCKLYDTSDQTILVEINFTRSKVTTRRPIKWEEINFPTTWILDSVIPPEQLTNAVTNSEYSHISQNSDGKICMQFDDKSIPYNRHSFASDRRLSIQHISPIDSCYGLARNRAASLHTLSTVIFAEKQKIKIDPHLNIVQTNDKSSDISDKKKYIQNEFSDKKWNRFKTWFFDTYSEEDLNNISQEFCETCALHNHIMFFIPWFITTYLSLFINILKRLYKDETGITFTAIQNFIENEVAAVSINEINRIISQNNYLGLYVKVSGKHICSLDNKLDKLISLITQIDDKLKAEKPPDVPIQRPLEIQDFILRPLHDLESLLNKKFSKFGAKPISIAEDFADEMETTFDFKGQVEMKVNKLRGYPKKNSSYARKPNMQTYYYPRPTPGSEIYEWNLDGLTNRQLTILVHRMLMYATICKSINNTNRTICKMIIAGFNGQLRGWWDNYMSMDAKAAVINAKVATEGVDNLGFSLLKNREDTVYTLVLTILEHFSGRFTNQYETVRSLLNGLRCRHLGEFRWYKDTYLSRVMELPENGFEFWKAKFIDGLPPLFAKRVKKILRDSQGIIPYNNYTYGKLIGACTQEGINLCIS</sequence>
<keyword evidence="5" id="KW-1185">Reference proteome</keyword>
<evidence type="ECO:0000259" key="3">
    <source>
        <dbReference type="Pfam" id="PF24925"/>
    </source>
</evidence>
<feature type="compositionally biased region" description="Basic and acidic residues" evidence="1">
    <location>
        <begin position="1"/>
        <end position="13"/>
    </location>
</feature>
<evidence type="ECO:0000313" key="4">
    <source>
        <dbReference type="EMBL" id="KAG5616234.1"/>
    </source>
</evidence>
<evidence type="ECO:0000256" key="1">
    <source>
        <dbReference type="SAM" id="MobiDB-lite"/>
    </source>
</evidence>
<dbReference type="InterPro" id="IPR056648">
    <property type="entry name" value="DUF7746"/>
</dbReference>
<organism evidence="4 5">
    <name type="scientific">Solanum commersonii</name>
    <name type="common">Commerson's wild potato</name>
    <name type="synonym">Commerson's nightshade</name>
    <dbReference type="NCBI Taxonomy" id="4109"/>
    <lineage>
        <taxon>Eukaryota</taxon>
        <taxon>Viridiplantae</taxon>
        <taxon>Streptophyta</taxon>
        <taxon>Embryophyta</taxon>
        <taxon>Tracheophyta</taxon>
        <taxon>Spermatophyta</taxon>
        <taxon>Magnoliopsida</taxon>
        <taxon>eudicotyledons</taxon>
        <taxon>Gunneridae</taxon>
        <taxon>Pentapetalae</taxon>
        <taxon>asterids</taxon>
        <taxon>lamiids</taxon>
        <taxon>Solanales</taxon>
        <taxon>Solanaceae</taxon>
        <taxon>Solanoideae</taxon>
        <taxon>Solaneae</taxon>
        <taxon>Solanum</taxon>
    </lineage>
</organism>
<dbReference type="PANTHER" id="PTHR33054">
    <property type="entry name" value="CCHC-TYPE DOMAIN-CONTAINING PROTEIN"/>
    <property type="match status" value="1"/>
</dbReference>
<proteinExistence type="predicted"/>
<feature type="domain" description="DUF7746" evidence="3">
    <location>
        <begin position="559"/>
        <end position="650"/>
    </location>
</feature>
<dbReference type="Pfam" id="PF24496">
    <property type="entry name" value="DUF7588"/>
    <property type="match status" value="1"/>
</dbReference>
<dbReference type="Pfam" id="PF24925">
    <property type="entry name" value="DUF7746"/>
    <property type="match status" value="1"/>
</dbReference>
<dbReference type="OrthoDB" id="1735266at2759"/>
<comment type="caution">
    <text evidence="4">The sequence shown here is derived from an EMBL/GenBank/DDBJ whole genome shotgun (WGS) entry which is preliminary data.</text>
</comment>
<accession>A0A9J5ZW93</accession>
<dbReference type="AlphaFoldDB" id="A0A9J5ZW93"/>
<dbReference type="InterPro" id="IPR028919">
    <property type="entry name" value="Viral_movement"/>
</dbReference>
<reference evidence="4 5" key="1">
    <citation type="submission" date="2020-09" db="EMBL/GenBank/DDBJ databases">
        <title>De no assembly of potato wild relative species, Solanum commersonii.</title>
        <authorList>
            <person name="Cho K."/>
        </authorList>
    </citation>
    <scope>NUCLEOTIDE SEQUENCE [LARGE SCALE GENOMIC DNA]</scope>
    <source>
        <strain evidence="4">LZ3.2</strain>
        <tissue evidence="4">Leaf</tissue>
    </source>
</reference>
<dbReference type="PANTHER" id="PTHR33054:SF12">
    <property type="entry name" value="ZINC KNUCKLE FAMILY PROTEIN"/>
    <property type="match status" value="1"/>
</dbReference>
<evidence type="ECO:0000259" key="2">
    <source>
        <dbReference type="Pfam" id="PF24496"/>
    </source>
</evidence>
<feature type="region of interest" description="Disordered" evidence="1">
    <location>
        <begin position="1"/>
        <end position="20"/>
    </location>
</feature>
<dbReference type="Proteomes" id="UP000824120">
    <property type="component" value="Chromosome 3"/>
</dbReference>
<evidence type="ECO:0000313" key="5">
    <source>
        <dbReference type="Proteomes" id="UP000824120"/>
    </source>
</evidence>
<dbReference type="Pfam" id="PF01107">
    <property type="entry name" value="MP"/>
    <property type="match status" value="1"/>
</dbReference>
<protein>
    <submittedName>
        <fullName evidence="4">Uncharacterized protein</fullName>
    </submittedName>
</protein>